<dbReference type="InterPro" id="IPR004378">
    <property type="entry name" value="F420H2_quin_Rdtase"/>
</dbReference>
<dbReference type="HOGENOM" id="CLU_119016_1_0_11"/>
<dbReference type="NCBIfam" id="TIGR00026">
    <property type="entry name" value="hi_GC_TIGR00026"/>
    <property type="match status" value="1"/>
</dbReference>
<dbReference type="InterPro" id="IPR012349">
    <property type="entry name" value="Split_barrel_FMN-bd"/>
</dbReference>
<dbReference type="EMBL" id="JFBT01000001">
    <property type="protein sequence ID" value="EXG82465.1"/>
    <property type="molecule type" value="Genomic_DNA"/>
</dbReference>
<keyword evidence="2" id="KW-1185">Reference proteome</keyword>
<reference evidence="1 2" key="1">
    <citation type="submission" date="2013-07" db="EMBL/GenBank/DDBJ databases">
        <authorList>
            <consortium name="DOE Joint Genome Institute"/>
            <person name="Eisen J."/>
            <person name="Huntemann M."/>
            <person name="Han J."/>
            <person name="Chen A."/>
            <person name="Kyrpides N."/>
            <person name="Mavromatis K."/>
            <person name="Markowitz V."/>
            <person name="Palaniappan K."/>
            <person name="Ivanova N."/>
            <person name="Schaumberg A."/>
            <person name="Pati A."/>
            <person name="Liolios K."/>
            <person name="Nordberg H.P."/>
            <person name="Cantor M.N."/>
            <person name="Hua S.X."/>
            <person name="Woyke T."/>
        </authorList>
    </citation>
    <scope>NUCLEOTIDE SEQUENCE [LARGE SCALE GENOMIC DNA]</scope>
    <source>
        <strain evidence="1 2">DSM 44712</strain>
    </source>
</reference>
<dbReference type="Gene3D" id="2.30.110.10">
    <property type="entry name" value="Electron Transport, Fmn-binding Protein, Chain A"/>
    <property type="match status" value="1"/>
</dbReference>
<sequence length="146" mass="16405">MFRMTRARRAGDSLMGPLIRLGLVPHSYLLTTRGRKTGQFRTTPVTLVEAHGRRYLVAPYGPVSWVLNTRAAGRVGIARRGREVECTVREVPPAEAGPVLKQYVRLARPTRPYFRARTDAPVEEFVAEAGRHPVFELTVLGGERWP</sequence>
<accession>A0A010YQJ3</accession>
<dbReference type="Pfam" id="PF04075">
    <property type="entry name" value="F420H2_quin_red"/>
    <property type="match status" value="1"/>
</dbReference>
<name>A0A010YQJ3_9ACTN</name>
<dbReference type="Proteomes" id="UP000021053">
    <property type="component" value="Unassembled WGS sequence"/>
</dbReference>
<proteinExistence type="predicted"/>
<dbReference type="GO" id="GO:0016491">
    <property type="term" value="F:oxidoreductase activity"/>
    <property type="evidence" value="ECO:0007669"/>
    <property type="project" value="InterPro"/>
</dbReference>
<evidence type="ECO:0000313" key="1">
    <source>
        <dbReference type="EMBL" id="EXG82465.1"/>
    </source>
</evidence>
<comment type="caution">
    <text evidence="1">The sequence shown here is derived from an EMBL/GenBank/DDBJ whole genome shotgun (WGS) entry which is preliminary data.</text>
</comment>
<gene>
    <name evidence="1" type="ORF">CryarDRAFT_3653</name>
</gene>
<dbReference type="AlphaFoldDB" id="A0A010YQJ3"/>
<organism evidence="1 2">
    <name type="scientific">Cryptosporangium arvum DSM 44712</name>
    <dbReference type="NCBI Taxonomy" id="927661"/>
    <lineage>
        <taxon>Bacteria</taxon>
        <taxon>Bacillati</taxon>
        <taxon>Actinomycetota</taxon>
        <taxon>Actinomycetes</taxon>
        <taxon>Cryptosporangiales</taxon>
        <taxon>Cryptosporangiaceae</taxon>
        <taxon>Cryptosporangium</taxon>
    </lineage>
</organism>
<protein>
    <submittedName>
        <fullName evidence="1">Deazaflavin-dependent nitroreductase family protein</fullName>
    </submittedName>
</protein>
<evidence type="ECO:0000313" key="2">
    <source>
        <dbReference type="Proteomes" id="UP000021053"/>
    </source>
</evidence>